<organism evidence="2 3">
    <name type="scientific">Candidatus Accumulibacter aalborgensis</name>
    <dbReference type="NCBI Taxonomy" id="1860102"/>
    <lineage>
        <taxon>Bacteria</taxon>
        <taxon>Pseudomonadati</taxon>
        <taxon>Pseudomonadota</taxon>
        <taxon>Betaproteobacteria</taxon>
        <taxon>Candidatus Accumulibacter</taxon>
    </lineage>
</organism>
<feature type="region of interest" description="Disordered" evidence="1">
    <location>
        <begin position="43"/>
        <end position="96"/>
    </location>
</feature>
<dbReference type="AlphaFoldDB" id="A0A1A8XYH4"/>
<dbReference type="Proteomes" id="UP000199169">
    <property type="component" value="Unassembled WGS sequence"/>
</dbReference>
<sequence length="96" mass="10135">MPIAASEAAKLAAAENEFAASLVYGMGVAPICRSSRTIRRRPLACDQRADPATPPSATDDPHAAKLRRSGTNHGPDAGPLQPARRGLPRGDRPARR</sequence>
<reference evidence="3" key="1">
    <citation type="submission" date="2016-06" db="EMBL/GenBank/DDBJ databases">
        <authorList>
            <person name="McIlroy S.J."/>
            <person name="Karst S.M."/>
            <person name="Albertsen M."/>
        </authorList>
    </citation>
    <scope>NUCLEOTIDE SEQUENCE [LARGE SCALE GENOMIC DNA]</scope>
</reference>
<evidence type="ECO:0000313" key="3">
    <source>
        <dbReference type="Proteomes" id="UP000199169"/>
    </source>
</evidence>
<evidence type="ECO:0000313" key="2">
    <source>
        <dbReference type="EMBL" id="SBT10000.1"/>
    </source>
</evidence>
<name>A0A1A8XYH4_9PROT</name>
<dbReference type="STRING" id="1860102.ACCAA_810040"/>
<gene>
    <name evidence="2" type="ORF">ACCAA_810040</name>
</gene>
<evidence type="ECO:0000256" key="1">
    <source>
        <dbReference type="SAM" id="MobiDB-lite"/>
    </source>
</evidence>
<keyword evidence="3" id="KW-1185">Reference proteome</keyword>
<proteinExistence type="predicted"/>
<dbReference type="EMBL" id="FLQX01000162">
    <property type="protein sequence ID" value="SBT10000.1"/>
    <property type="molecule type" value="Genomic_DNA"/>
</dbReference>
<protein>
    <submittedName>
        <fullName evidence="2">Uncharacterized protein</fullName>
    </submittedName>
</protein>
<accession>A0A1A8XYH4</accession>